<proteinExistence type="predicted"/>
<organism evidence="1 2">
    <name type="scientific">Adhaeretor mobilis</name>
    <dbReference type="NCBI Taxonomy" id="1930276"/>
    <lineage>
        <taxon>Bacteria</taxon>
        <taxon>Pseudomonadati</taxon>
        <taxon>Planctomycetota</taxon>
        <taxon>Planctomycetia</taxon>
        <taxon>Pirellulales</taxon>
        <taxon>Lacipirellulaceae</taxon>
        <taxon>Adhaeretor</taxon>
    </lineage>
</organism>
<accession>A0A517MWV2</accession>
<sequence length="49" mass="5313">MSLIEWYESIAPDSSCVPDVTLFMDLTNALAVVALTVSRIVPLDAARFA</sequence>
<dbReference type="RefSeq" id="WP_218931929.1">
    <property type="nucleotide sequence ID" value="NZ_CP036263.1"/>
</dbReference>
<dbReference type="KEGG" id="amob:HG15A2_26740"/>
<reference evidence="1 2" key="1">
    <citation type="submission" date="2019-02" db="EMBL/GenBank/DDBJ databases">
        <title>Deep-cultivation of Planctomycetes and their phenomic and genomic characterization uncovers novel biology.</title>
        <authorList>
            <person name="Wiegand S."/>
            <person name="Jogler M."/>
            <person name="Boedeker C."/>
            <person name="Pinto D."/>
            <person name="Vollmers J."/>
            <person name="Rivas-Marin E."/>
            <person name="Kohn T."/>
            <person name="Peeters S.H."/>
            <person name="Heuer A."/>
            <person name="Rast P."/>
            <person name="Oberbeckmann S."/>
            <person name="Bunk B."/>
            <person name="Jeske O."/>
            <person name="Meyerdierks A."/>
            <person name="Storesund J.E."/>
            <person name="Kallscheuer N."/>
            <person name="Luecker S."/>
            <person name="Lage O.M."/>
            <person name="Pohl T."/>
            <person name="Merkel B.J."/>
            <person name="Hornburger P."/>
            <person name="Mueller R.-W."/>
            <person name="Bruemmer F."/>
            <person name="Labrenz M."/>
            <person name="Spormann A.M."/>
            <person name="Op den Camp H."/>
            <person name="Overmann J."/>
            <person name="Amann R."/>
            <person name="Jetten M.S.M."/>
            <person name="Mascher T."/>
            <person name="Medema M.H."/>
            <person name="Devos D.P."/>
            <person name="Kaster A.-K."/>
            <person name="Ovreas L."/>
            <person name="Rohde M."/>
            <person name="Galperin M.Y."/>
            <person name="Jogler C."/>
        </authorList>
    </citation>
    <scope>NUCLEOTIDE SEQUENCE [LARGE SCALE GENOMIC DNA]</scope>
    <source>
        <strain evidence="1 2">HG15A2</strain>
    </source>
</reference>
<gene>
    <name evidence="1" type="ORF">HG15A2_26740</name>
</gene>
<evidence type="ECO:0000313" key="2">
    <source>
        <dbReference type="Proteomes" id="UP000319852"/>
    </source>
</evidence>
<protein>
    <submittedName>
        <fullName evidence="1">Uncharacterized protein</fullName>
    </submittedName>
</protein>
<keyword evidence="2" id="KW-1185">Reference proteome</keyword>
<dbReference type="Proteomes" id="UP000319852">
    <property type="component" value="Chromosome"/>
</dbReference>
<evidence type="ECO:0000313" key="1">
    <source>
        <dbReference type="EMBL" id="QDS99351.1"/>
    </source>
</evidence>
<name>A0A517MWV2_9BACT</name>
<dbReference type="EMBL" id="CP036263">
    <property type="protein sequence ID" value="QDS99351.1"/>
    <property type="molecule type" value="Genomic_DNA"/>
</dbReference>
<dbReference type="AlphaFoldDB" id="A0A517MWV2"/>